<evidence type="ECO:0000313" key="4">
    <source>
        <dbReference type="Proteomes" id="UP000052258"/>
    </source>
</evidence>
<dbReference type="InterPro" id="IPR011249">
    <property type="entry name" value="Metalloenz_LuxS/M16"/>
</dbReference>
<dbReference type="Proteomes" id="UP000052258">
    <property type="component" value="Unassembled WGS sequence"/>
</dbReference>
<keyword evidence="4" id="KW-1185">Reference proteome</keyword>
<comment type="caution">
    <text evidence="3">The sequence shown here is derived from an EMBL/GenBank/DDBJ whole genome shotgun (WGS) entry which is preliminary data.</text>
</comment>
<gene>
    <name evidence="3" type="ORF">X560_0694</name>
</gene>
<evidence type="ECO:0000313" key="3">
    <source>
        <dbReference type="EMBL" id="KMT60566.1"/>
    </source>
</evidence>
<dbReference type="Gene3D" id="3.30.830.10">
    <property type="entry name" value="Metalloenzyme, LuxS/M16 peptidase-like"/>
    <property type="match status" value="2"/>
</dbReference>
<dbReference type="PANTHER" id="PTHR11851:SF134">
    <property type="entry name" value="ZINC-DEPENDENT PROTEASE"/>
    <property type="match status" value="1"/>
</dbReference>
<name>A0A0J8J8B0_9LIST</name>
<feature type="domain" description="Peptidase M16 C-terminal" evidence="2">
    <location>
        <begin position="182"/>
        <end position="362"/>
    </location>
</feature>
<keyword evidence="3" id="KW-0378">Hydrolase</keyword>
<dbReference type="GO" id="GO:0046872">
    <property type="term" value="F:metal ion binding"/>
    <property type="evidence" value="ECO:0007669"/>
    <property type="project" value="InterPro"/>
</dbReference>
<sequence>MEKIEFKQVNETVYQERLENGLRVFLLPKKGFSKTFAIFTTNYGSIDNTFVPLGETEMTHVPDGIAHFLEHKMFEKEDGDVFFKFGEKGAFTNAFTSFTRTAYLFSGTSHIPENLETLLDFVQEPYFTKETVEKEKGIIGQEIRMYEDDADFRAYFGVIENMYKDHPVKIDIAGTVESISEIDKDLLYLCYHTFYHPSNMVLFVVGQLDPETTMADIRANQSKKTFEKPKEIKRAFPNEQEEVAIKTREVKFPIQIPKVLVGIKENIGLLRGFDAVKHEMTADIALEILFGTTSDNYLTFYNEGIIDDTFGFDYSLQDSFSFVIIGGDSVKPDVQSEAIQNAILKSAEVGISNEELELVKRKKMGQFLRSLNSPEFIANQFSQYILEDASLFDIPKATQQITKEDVDRFIKSLAKDDKITTFKLLPEEN</sequence>
<protein>
    <submittedName>
        <fullName evidence="3">Zinc protease, insulinase family protein</fullName>
    </submittedName>
</protein>
<organism evidence="3 4">
    <name type="scientific">Listeria fleischmannii 1991</name>
    <dbReference type="NCBI Taxonomy" id="1430899"/>
    <lineage>
        <taxon>Bacteria</taxon>
        <taxon>Bacillati</taxon>
        <taxon>Bacillota</taxon>
        <taxon>Bacilli</taxon>
        <taxon>Bacillales</taxon>
        <taxon>Listeriaceae</taxon>
        <taxon>Listeria</taxon>
    </lineage>
</organism>
<dbReference type="GO" id="GO:0006508">
    <property type="term" value="P:proteolysis"/>
    <property type="evidence" value="ECO:0007669"/>
    <property type="project" value="UniProtKB-KW"/>
</dbReference>
<keyword evidence="3" id="KW-0645">Protease</keyword>
<dbReference type="Pfam" id="PF00675">
    <property type="entry name" value="Peptidase_M16"/>
    <property type="match status" value="1"/>
</dbReference>
<feature type="domain" description="Peptidase M16 N-terminal" evidence="1">
    <location>
        <begin position="63"/>
        <end position="175"/>
    </location>
</feature>
<dbReference type="GO" id="GO:0008233">
    <property type="term" value="F:peptidase activity"/>
    <property type="evidence" value="ECO:0007669"/>
    <property type="project" value="UniProtKB-KW"/>
</dbReference>
<dbReference type="RefSeq" id="WP_007475851.1">
    <property type="nucleotide sequence ID" value="NZ_KQ130610.1"/>
</dbReference>
<reference evidence="3 4" key="1">
    <citation type="journal article" date="2015" name="Genome Biol. Evol.">
        <title>Comparative Genomics of Listeria Sensu Lato: Genus-Wide Differences in Evolutionary Dynamics and the Progressive Gain of Complex, Potentially Pathogenicity-Related Traits through Lateral Gene Transfer.</title>
        <authorList>
            <person name="Chiara M."/>
            <person name="Caruso M."/>
            <person name="D'Erchia A.M."/>
            <person name="Manzari C."/>
            <person name="Fraccalvieri R."/>
            <person name="Goffredo E."/>
            <person name="Latorre L."/>
            <person name="Miccolupo A."/>
            <person name="Padalino I."/>
            <person name="Santagada G."/>
            <person name="Chiocco D."/>
            <person name="Pesole G."/>
            <person name="Horner D.S."/>
            <person name="Parisi A."/>
        </authorList>
    </citation>
    <scope>NUCLEOTIDE SEQUENCE [LARGE SCALE GENOMIC DNA]</scope>
    <source>
        <strain evidence="3 4">1991</strain>
    </source>
</reference>
<accession>A0A0J8J8B0</accession>
<dbReference type="OrthoDB" id="9811314at2"/>
<dbReference type="NCBIfam" id="NF047421">
    <property type="entry name" value="YfmH_fam"/>
    <property type="match status" value="1"/>
</dbReference>
<dbReference type="Pfam" id="PF05193">
    <property type="entry name" value="Peptidase_M16_C"/>
    <property type="match status" value="1"/>
</dbReference>
<dbReference type="InterPro" id="IPR011765">
    <property type="entry name" value="Pept_M16_N"/>
</dbReference>
<dbReference type="SUPFAM" id="SSF63411">
    <property type="entry name" value="LuxS/MPP-like metallohydrolase"/>
    <property type="match status" value="2"/>
</dbReference>
<evidence type="ECO:0000259" key="2">
    <source>
        <dbReference type="Pfam" id="PF05193"/>
    </source>
</evidence>
<evidence type="ECO:0000259" key="1">
    <source>
        <dbReference type="Pfam" id="PF00675"/>
    </source>
</evidence>
<dbReference type="AlphaFoldDB" id="A0A0J8J8B0"/>
<dbReference type="InterPro" id="IPR050361">
    <property type="entry name" value="MPP/UQCRC_Complex"/>
</dbReference>
<dbReference type="InterPro" id="IPR007863">
    <property type="entry name" value="Peptidase_M16_C"/>
</dbReference>
<proteinExistence type="predicted"/>
<dbReference type="EMBL" id="AZHO01000007">
    <property type="protein sequence ID" value="KMT60566.1"/>
    <property type="molecule type" value="Genomic_DNA"/>
</dbReference>
<dbReference type="PANTHER" id="PTHR11851">
    <property type="entry name" value="METALLOPROTEASE"/>
    <property type="match status" value="1"/>
</dbReference>
<dbReference type="PATRIC" id="fig|1430899.3.peg.718"/>